<dbReference type="EMBL" id="QZCE01000002">
    <property type="protein sequence ID" value="NEZ65675.1"/>
    <property type="molecule type" value="Genomic_DNA"/>
</dbReference>
<protein>
    <submittedName>
        <fullName evidence="1">Uncharacterized protein</fullName>
    </submittedName>
</protein>
<gene>
    <name evidence="1" type="ORF">D0962_23445</name>
</gene>
<reference evidence="1 2" key="1">
    <citation type="journal article" date="2020" name="Microb. Ecol.">
        <title>Ecogenomics of the Marine Benthic Filamentous Cyanobacterium Adonisia.</title>
        <authorList>
            <person name="Walter J.M."/>
            <person name="Coutinho F.H."/>
            <person name="Leomil L."/>
            <person name="Hargreaves P.I."/>
            <person name="Campeao M.E."/>
            <person name="Vieira V.V."/>
            <person name="Silva B.S."/>
            <person name="Fistarol G.O."/>
            <person name="Salomon P.S."/>
            <person name="Sawabe T."/>
            <person name="Mino S."/>
            <person name="Hosokawa M."/>
            <person name="Miyashita H."/>
            <person name="Maruyama F."/>
            <person name="van Verk M.C."/>
            <person name="Dutilh B.E."/>
            <person name="Thompson C.C."/>
            <person name="Thompson F.L."/>
        </authorList>
    </citation>
    <scope>NUCLEOTIDE SEQUENCE [LARGE SCALE GENOMIC DNA]</scope>
    <source>
        <strain evidence="1 2">CCMR0082</strain>
    </source>
</reference>
<evidence type="ECO:0000313" key="1">
    <source>
        <dbReference type="EMBL" id="NEZ65675.1"/>
    </source>
</evidence>
<accession>A0A6M0SAZ3</accession>
<organism evidence="1 2">
    <name type="scientific">Adonisia turfae CCMR0082</name>
    <dbReference type="NCBI Taxonomy" id="2304604"/>
    <lineage>
        <taxon>Bacteria</taxon>
        <taxon>Bacillati</taxon>
        <taxon>Cyanobacteriota</taxon>
        <taxon>Adonisia</taxon>
        <taxon>Adonisia turfae</taxon>
    </lineage>
</organism>
<dbReference type="AlphaFoldDB" id="A0A6M0SAZ3"/>
<name>A0A6M0SAZ3_9CYAN</name>
<proteinExistence type="predicted"/>
<evidence type="ECO:0000313" key="2">
    <source>
        <dbReference type="Proteomes" id="UP000473574"/>
    </source>
</evidence>
<comment type="caution">
    <text evidence="1">The sequence shown here is derived from an EMBL/GenBank/DDBJ whole genome shotgun (WGS) entry which is preliminary data.</text>
</comment>
<dbReference type="RefSeq" id="WP_163666959.1">
    <property type="nucleotide sequence ID" value="NZ_QZCE01000002.1"/>
</dbReference>
<dbReference type="Proteomes" id="UP000473574">
    <property type="component" value="Unassembled WGS sequence"/>
</dbReference>
<sequence length="113" mass="11796">MAAGSVVADLTALEALTGVSDNDWFLVVSQGYGRYVYDSAGTASENGDITRVHGTGGCWYASGMIFSDNIPSGPAELPVQVNRTLAGSTGGKEVIRLYWNGGGGNTSWSNFLI</sequence>